<accession>A0A6P6TXL1</accession>
<sequence length="1250" mass="144374">MPYELFRLYSGTDEECVEFRKWVRTYNNNLAFTSFGAKYDRALTKNTKRVYTFRVQGQVYHLLNSLVSPTDQATGVQLYFYDQEEELSKRVAGSPRLHESTLKLLMRILEANPYTKFFKGLRDVPDLDNHRIVLNFDPRLDQRVYNVPTSSQVAAIWTEDEDEALEKGAHIQVYTHSNVSHRIPHYFASYDPLQCPLLFPRGEPGWHYGIPKTAESGKKQRDTISAREYYCYLLQMREKDRSMLLHTRRLLQQFAVDIYVKIETSRLDFHRKNQTNIRTEILQGVMDSLSAGQTEGKNVGRRVYLPTSFIGGPRDMRRRYVDAMALVQKFENLKYGEDAQDRPDLVSRVFRAKFELLKAEIVKKKIFGEVVACVHVIEFQKRGLPHAHLLVILKPEFKPLNSDSYDRIVSAEIPDPEKQSYLYNLVIKHMMHGPCGVLNKDNVCMKDGLCKNHYPKNFTEFTVHTEDRYPHYRRRNNGRSVRVRNSSLDNRWVVPYNPYLLALFDCHMNVEICSMVKLVKYLYKYVYKGHDRVSFHIYSENNPDNIDEIKNFQAGRWVAAAEAFWRIYRFNLNEMTPVVYTLQLHLPGQQMISFHKNTNLADLLDRADFSKTMLTEFFHMNKTNKRAQNLKCLYRDFPEFFVWKTARKRWTKRKRKRVIGRVVTVAPNEGERYYLRLLLSHVRAPTCFEDLLTVNGKLMISYREAAFQMGLLQSDTHLEDTLNKAAAFQLPSSLRTLFAILLAYCSPSNPRVLWEKYEPVMSSDFERAKSFSVRTVEHIRRCVLLDINKSLEQMGKNVNDYHLVPDDFILSHDERLTREIQSELSIQFTEQDLLLPSQLNIGQRYAYDVILQEVFSFGNTSFFVDGPGGTGKTFLYRSILATLRSQGFVAIVVASSGVAASILPGGRTAHSRFKIPLDISASKVCHISKQSSVSKLIIMAKLILWDEASMAKRDTIEIFDRLLRDVMDSDLPFGGKVVVFGGDFRQTLPVIQNATKDQQIEASFVNSPLWSTLRKLILTENMRAISDGQFSDFLLRIGEGCEPKDDDGKITLSKDISIPFDNRESSLNRLVDFVFSDLSVYSSDPYQITNRCILTPKNTCVDDINEMMIDRFPGEPFVYMSTDRTINERDQSDYEDFLNSLNPKGLPPHKLVLKEGCPIILLRNLNPAKGLCNGTRLICRQLKQHAICAEIAVGQHRGKRVLLPRIPLQTSDNEKNGVPFKRTQFPIRLCFAMTINKSQGQTLDRVGVYL</sequence>
<feature type="domain" description="Helitron helicase-like" evidence="3">
    <location>
        <begin position="334"/>
        <end position="391"/>
    </location>
</feature>
<keyword evidence="1" id="KW-0378">Hydrolase</keyword>
<reference evidence="6" key="2">
    <citation type="submission" date="2025-08" db="UniProtKB">
        <authorList>
            <consortium name="RefSeq"/>
        </authorList>
    </citation>
    <scope>IDENTIFICATION</scope>
    <source>
        <tissue evidence="6">Leaves</tissue>
    </source>
</reference>
<keyword evidence="5" id="KW-1185">Reference proteome</keyword>
<dbReference type="InterPro" id="IPR010285">
    <property type="entry name" value="DNA_helicase_pif1-like_DEAD"/>
</dbReference>
<keyword evidence="1" id="KW-0347">Helicase</keyword>
<dbReference type="InterPro" id="IPR025476">
    <property type="entry name" value="Helitron_helicase-like"/>
</dbReference>
<feature type="domain" description="DNA helicase Pif1-like 2B" evidence="4">
    <location>
        <begin position="1136"/>
        <end position="1182"/>
    </location>
</feature>
<keyword evidence="1" id="KW-0547">Nucleotide-binding</keyword>
<comment type="cofactor">
    <cofactor evidence="1">
        <name>Mg(2+)</name>
        <dbReference type="ChEBI" id="CHEBI:18420"/>
    </cofactor>
</comment>
<proteinExistence type="inferred from homology"/>
<dbReference type="GeneID" id="113704813"/>
<dbReference type="Gene3D" id="3.40.50.300">
    <property type="entry name" value="P-loop containing nucleotide triphosphate hydrolases"/>
    <property type="match status" value="1"/>
</dbReference>
<dbReference type="SUPFAM" id="SSF52540">
    <property type="entry name" value="P-loop containing nucleoside triphosphate hydrolases"/>
    <property type="match status" value="2"/>
</dbReference>
<keyword evidence="1" id="KW-0233">DNA recombination</keyword>
<dbReference type="GO" id="GO:0000723">
    <property type="term" value="P:telomere maintenance"/>
    <property type="evidence" value="ECO:0007669"/>
    <property type="project" value="InterPro"/>
</dbReference>
<keyword evidence="1" id="KW-0067">ATP-binding</keyword>
<protein>
    <recommendedName>
        <fullName evidence="1">ATP-dependent DNA helicase</fullName>
        <ecNumber evidence="1">5.6.2.3</ecNumber>
    </recommendedName>
</protein>
<dbReference type="RefSeq" id="XP_027082486.1">
    <property type="nucleotide sequence ID" value="XM_027226685.1"/>
</dbReference>
<evidence type="ECO:0000313" key="6">
    <source>
        <dbReference type="RefSeq" id="XP_027082486.1"/>
    </source>
</evidence>
<keyword evidence="1" id="KW-0234">DNA repair</keyword>
<evidence type="ECO:0000256" key="1">
    <source>
        <dbReference type="RuleBase" id="RU363044"/>
    </source>
</evidence>
<dbReference type="AlphaFoldDB" id="A0A6P6TXL1"/>
<comment type="similarity">
    <text evidence="1">Belongs to the helicase family.</text>
</comment>
<dbReference type="Pfam" id="PF05970">
    <property type="entry name" value="PIF1"/>
    <property type="match status" value="1"/>
</dbReference>
<dbReference type="InterPro" id="IPR049163">
    <property type="entry name" value="Pif1-like_2B_dom"/>
</dbReference>
<feature type="domain" description="Helitron helicase-like" evidence="3">
    <location>
        <begin position="229"/>
        <end position="331"/>
    </location>
</feature>
<name>A0A6P6TXL1_COFAR</name>
<evidence type="ECO:0000313" key="5">
    <source>
        <dbReference type="Proteomes" id="UP001652660"/>
    </source>
</evidence>
<evidence type="ECO:0000259" key="2">
    <source>
        <dbReference type="Pfam" id="PF05970"/>
    </source>
</evidence>
<evidence type="ECO:0000259" key="3">
    <source>
        <dbReference type="Pfam" id="PF14214"/>
    </source>
</evidence>
<evidence type="ECO:0000259" key="4">
    <source>
        <dbReference type="Pfam" id="PF21530"/>
    </source>
</evidence>
<dbReference type="Pfam" id="PF21530">
    <property type="entry name" value="Pif1_2B_dom"/>
    <property type="match status" value="1"/>
</dbReference>
<gene>
    <name evidence="6" type="primary">LOC113704813</name>
</gene>
<dbReference type="GO" id="GO:0006281">
    <property type="term" value="P:DNA repair"/>
    <property type="evidence" value="ECO:0007669"/>
    <property type="project" value="UniProtKB-KW"/>
</dbReference>
<reference evidence="5" key="1">
    <citation type="journal article" date="2025" name="Foods">
        <title>Unveiling the Microbial Signatures of Arabica Coffee Cherries: Insights into Ripeness Specific Diversity, Functional Traits, and Implications for Quality and Safety.</title>
        <authorList>
            <consortium name="RefSeq"/>
            <person name="Tenea G.N."/>
            <person name="Cifuentes V."/>
            <person name="Reyes P."/>
            <person name="Cevallos-Vallejos M."/>
        </authorList>
    </citation>
    <scope>NUCLEOTIDE SEQUENCE [LARGE SCALE GENOMIC DNA]</scope>
</reference>
<dbReference type="GO" id="GO:0016787">
    <property type="term" value="F:hydrolase activity"/>
    <property type="evidence" value="ECO:0007669"/>
    <property type="project" value="UniProtKB-KW"/>
</dbReference>
<dbReference type="Proteomes" id="UP001652660">
    <property type="component" value="Chromosome 8e"/>
</dbReference>
<keyword evidence="1" id="KW-0227">DNA damage</keyword>
<dbReference type="PANTHER" id="PTHR10492">
    <property type="match status" value="1"/>
</dbReference>
<organism evidence="5 6">
    <name type="scientific">Coffea arabica</name>
    <name type="common">Arabian coffee</name>
    <dbReference type="NCBI Taxonomy" id="13443"/>
    <lineage>
        <taxon>Eukaryota</taxon>
        <taxon>Viridiplantae</taxon>
        <taxon>Streptophyta</taxon>
        <taxon>Embryophyta</taxon>
        <taxon>Tracheophyta</taxon>
        <taxon>Spermatophyta</taxon>
        <taxon>Magnoliopsida</taxon>
        <taxon>eudicotyledons</taxon>
        <taxon>Gunneridae</taxon>
        <taxon>Pentapetalae</taxon>
        <taxon>asterids</taxon>
        <taxon>lamiids</taxon>
        <taxon>Gentianales</taxon>
        <taxon>Rubiaceae</taxon>
        <taxon>Ixoroideae</taxon>
        <taxon>Gardenieae complex</taxon>
        <taxon>Bertiereae - Coffeeae clade</taxon>
        <taxon>Coffeeae</taxon>
        <taxon>Coffea</taxon>
    </lineage>
</organism>
<feature type="domain" description="DNA helicase Pif1-like DEAD-box helicase" evidence="2">
    <location>
        <begin position="838"/>
        <end position="1045"/>
    </location>
</feature>
<dbReference type="EC" id="5.6.2.3" evidence="1"/>
<comment type="catalytic activity">
    <reaction evidence="1">
        <text>ATP + H2O = ADP + phosphate + H(+)</text>
        <dbReference type="Rhea" id="RHEA:13065"/>
        <dbReference type="ChEBI" id="CHEBI:15377"/>
        <dbReference type="ChEBI" id="CHEBI:15378"/>
        <dbReference type="ChEBI" id="CHEBI:30616"/>
        <dbReference type="ChEBI" id="CHEBI:43474"/>
        <dbReference type="ChEBI" id="CHEBI:456216"/>
        <dbReference type="EC" id="5.6.2.3"/>
    </reaction>
</comment>
<dbReference type="PANTHER" id="PTHR10492:SF100">
    <property type="entry name" value="ATP-DEPENDENT DNA HELICASE"/>
    <property type="match status" value="1"/>
</dbReference>
<dbReference type="OrthoDB" id="508102at2759"/>
<dbReference type="InterPro" id="IPR027417">
    <property type="entry name" value="P-loop_NTPase"/>
</dbReference>
<dbReference type="Pfam" id="PF14214">
    <property type="entry name" value="Helitron_like_N"/>
    <property type="match status" value="2"/>
</dbReference>
<dbReference type="GO" id="GO:0006310">
    <property type="term" value="P:DNA recombination"/>
    <property type="evidence" value="ECO:0007669"/>
    <property type="project" value="UniProtKB-KW"/>
</dbReference>
<dbReference type="GO" id="GO:0043139">
    <property type="term" value="F:5'-3' DNA helicase activity"/>
    <property type="evidence" value="ECO:0007669"/>
    <property type="project" value="UniProtKB-EC"/>
</dbReference>
<dbReference type="GO" id="GO:0005524">
    <property type="term" value="F:ATP binding"/>
    <property type="evidence" value="ECO:0007669"/>
    <property type="project" value="UniProtKB-KW"/>
</dbReference>